<dbReference type="Proteomes" id="UP000078558">
    <property type="component" value="Chromosome I"/>
</dbReference>
<reference evidence="2 3" key="2">
    <citation type="submission" date="2017-08" db="EMBL/GenBank/DDBJ databases">
        <authorList>
            <person name="de Groot N.N."/>
        </authorList>
    </citation>
    <scope>NUCLEOTIDE SEQUENCE [LARGE SCALE GENOMIC DNA]</scope>
    <source>
        <strain evidence="2">Orrdi1</strain>
    </source>
</reference>
<protein>
    <recommendedName>
        <fullName evidence="4">FAD-binding PCMH-type domain-containing protein</fullName>
    </recommendedName>
</protein>
<dbReference type="KEGG" id="odi:ODI_R3316"/>
<dbReference type="InterPro" id="IPR036318">
    <property type="entry name" value="FAD-bd_PCMH-like_sf"/>
</dbReference>
<evidence type="ECO:0000313" key="1">
    <source>
        <dbReference type="EMBL" id="SBT26227.1"/>
    </source>
</evidence>
<evidence type="ECO:0008006" key="4">
    <source>
        <dbReference type="Google" id="ProtNLM"/>
    </source>
</evidence>
<dbReference type="EMBL" id="FLRC01000029">
    <property type="protein sequence ID" value="SBT26227.1"/>
    <property type="molecule type" value="Genomic_DNA"/>
</dbReference>
<dbReference type="SUPFAM" id="SSF56176">
    <property type="entry name" value="FAD-binding/transporter-associated domain-like"/>
    <property type="match status" value="1"/>
</dbReference>
<proteinExistence type="predicted"/>
<accession>A0A1C3K4C8</accession>
<dbReference type="RefSeq" id="WP_067755625.1">
    <property type="nucleotide sequence ID" value="NZ_LT907988.1"/>
</dbReference>
<evidence type="ECO:0000313" key="3">
    <source>
        <dbReference type="Proteomes" id="UP000078558"/>
    </source>
</evidence>
<dbReference type="GO" id="GO:0050660">
    <property type="term" value="F:flavin adenine dinucleotide binding"/>
    <property type="evidence" value="ECO:0007669"/>
    <property type="project" value="InterPro"/>
</dbReference>
<sequence length="305" mass="31634">MSTSRRAFLFGRKLPDSGWQRFCQRLARTCQGLLRVAEDGDVADLAPLRAQDVRHALALCAEHGVQLALADASASRPILPTLRVDPSNLNDLAPLQGAPGFWRAGPGCTLETLAAAGCTQFQVEAGADIPVQTLAAWLSGPAPAVLCPTGHGLASGVAALDVLLADGSAITLGPFGAQDRQPLRGATLQVLVPALFELSSSEDAARCLAAPRWPWAGRLDALQPLHGGVNLAHLLLGQGGALAWVESVLVTAMPAAPQAPARPVTAAGDMAAIDGAGARLADAVKQRFDPLGRFPALPLRLSDPY</sequence>
<dbReference type="STRING" id="1851544.ODI_03043"/>
<gene>
    <name evidence="1" type="ORF">ODI_03043</name>
    <name evidence="2" type="ORF">ODI_R3316</name>
</gene>
<dbReference type="EMBL" id="LT907988">
    <property type="protein sequence ID" value="SOE51267.1"/>
    <property type="molecule type" value="Genomic_DNA"/>
</dbReference>
<keyword evidence="3" id="KW-1185">Reference proteome</keyword>
<evidence type="ECO:0000313" key="2">
    <source>
        <dbReference type="EMBL" id="SOE51267.1"/>
    </source>
</evidence>
<name>A0A1C3K4C8_9BURK</name>
<organism evidence="1 3">
    <name type="scientific">Orrella dioscoreae</name>
    <dbReference type="NCBI Taxonomy" id="1851544"/>
    <lineage>
        <taxon>Bacteria</taxon>
        <taxon>Pseudomonadati</taxon>
        <taxon>Pseudomonadota</taxon>
        <taxon>Betaproteobacteria</taxon>
        <taxon>Burkholderiales</taxon>
        <taxon>Alcaligenaceae</taxon>
        <taxon>Orrella</taxon>
    </lineage>
</organism>
<reference evidence="1 3" key="1">
    <citation type="submission" date="2016-06" db="EMBL/GenBank/DDBJ databases">
        <authorList>
            <person name="Kjaerup R.B."/>
            <person name="Dalgaard T.S."/>
            <person name="Juul-Madsen H.R."/>
        </authorList>
    </citation>
    <scope>NUCLEOTIDE SEQUENCE [LARGE SCALE GENOMIC DNA]</scope>
    <source>
        <strain evidence="1">Orrdi1</strain>
    </source>
</reference>
<dbReference type="OrthoDB" id="8689618at2"/>
<dbReference type="AlphaFoldDB" id="A0A1C3K4C8"/>